<evidence type="ECO:0000256" key="18">
    <source>
        <dbReference type="PIRSR" id="PIRSR605478-4"/>
    </source>
</evidence>
<comment type="cofactor">
    <cofactor evidence="2">
        <name>Mn(2+)</name>
        <dbReference type="ChEBI" id="CHEBI:29035"/>
    </cofactor>
</comment>
<dbReference type="PROSITE" id="PS00801">
    <property type="entry name" value="TRANSKETOLASE_1"/>
    <property type="match status" value="1"/>
</dbReference>
<protein>
    <recommendedName>
        <fullName evidence="7 14">Transketolase</fullName>
        <ecNumber evidence="7 14">2.2.1.1</ecNumber>
    </recommendedName>
</protein>
<feature type="binding site" evidence="17">
    <location>
        <position position="445"/>
    </location>
    <ligand>
        <name>thiamine diphosphate</name>
        <dbReference type="ChEBI" id="CHEBI:58937"/>
    </ligand>
</feature>
<dbReference type="SUPFAM" id="SSF52518">
    <property type="entry name" value="Thiamin diphosphate-binding fold (THDP-binding)"/>
    <property type="match status" value="2"/>
</dbReference>
<evidence type="ECO:0000313" key="24">
    <source>
        <dbReference type="Proteomes" id="UP001243623"/>
    </source>
</evidence>
<evidence type="ECO:0000256" key="13">
    <source>
        <dbReference type="ARBA" id="ARBA00049473"/>
    </source>
</evidence>
<dbReference type="Gene3D" id="3.40.50.920">
    <property type="match status" value="1"/>
</dbReference>
<evidence type="ECO:0000256" key="16">
    <source>
        <dbReference type="PIRSR" id="PIRSR605478-2"/>
    </source>
</evidence>
<keyword evidence="21" id="KW-0472">Membrane</keyword>
<gene>
    <name evidence="23" type="primary">tkt</name>
    <name evidence="23" type="ORF">P3F81_09585</name>
</gene>
<dbReference type="InterPro" id="IPR005474">
    <property type="entry name" value="Transketolase_N"/>
</dbReference>
<dbReference type="CDD" id="cd02012">
    <property type="entry name" value="TPP_TK"/>
    <property type="match status" value="1"/>
</dbReference>
<comment type="cofactor">
    <cofactor evidence="17">
        <name>thiamine diphosphate</name>
        <dbReference type="ChEBI" id="CHEBI:58937"/>
    </cofactor>
    <text evidence="17">Binds 1 thiamine pyrophosphate per subunit. During the reaction, the substrate forms a covalent intermediate with the cofactor.</text>
</comment>
<comment type="cofactor">
    <cofactor evidence="3">
        <name>Co(2+)</name>
        <dbReference type="ChEBI" id="CHEBI:48828"/>
    </cofactor>
</comment>
<evidence type="ECO:0000256" key="15">
    <source>
        <dbReference type="PIRSR" id="PIRSR605478-1"/>
    </source>
</evidence>
<dbReference type="SMART" id="SM00861">
    <property type="entry name" value="Transket_pyr"/>
    <property type="match status" value="1"/>
</dbReference>
<dbReference type="KEGG" id="sgbi:P3F81_09585"/>
<feature type="binding site" evidence="18">
    <location>
        <position position="194"/>
    </location>
    <ligand>
        <name>Mg(2+)</name>
        <dbReference type="ChEBI" id="CHEBI:18420"/>
    </ligand>
</feature>
<feature type="binding site" evidence="18">
    <location>
        <position position="164"/>
    </location>
    <ligand>
        <name>Mg(2+)</name>
        <dbReference type="ChEBI" id="CHEBI:18420"/>
    </ligand>
</feature>
<feature type="binding site" evidence="17">
    <location>
        <position position="270"/>
    </location>
    <ligand>
        <name>thiamine diphosphate</name>
        <dbReference type="ChEBI" id="CHEBI:58937"/>
    </ligand>
</feature>
<feature type="transmembrane region" description="Helical" evidence="21">
    <location>
        <begin position="69"/>
        <end position="91"/>
    </location>
</feature>
<dbReference type="SUPFAM" id="SSF52922">
    <property type="entry name" value="TK C-terminal domain-like"/>
    <property type="match status" value="1"/>
</dbReference>
<dbReference type="FunFam" id="3.40.50.920:FF:000003">
    <property type="entry name" value="Transketolase"/>
    <property type="match status" value="1"/>
</dbReference>
<comment type="cofactor">
    <cofactor evidence="1">
        <name>Ca(2+)</name>
        <dbReference type="ChEBI" id="CHEBI:29108"/>
    </cofactor>
</comment>
<evidence type="ECO:0000259" key="22">
    <source>
        <dbReference type="SMART" id="SM00861"/>
    </source>
</evidence>
<dbReference type="CDD" id="cd07033">
    <property type="entry name" value="TPP_PYR_DXS_TK_like"/>
    <property type="match status" value="1"/>
</dbReference>
<feature type="binding site" evidence="16">
    <location>
        <position position="392"/>
    </location>
    <ligand>
        <name>substrate</name>
    </ligand>
</feature>
<name>A0A9Y2EQK9_9FIRM</name>
<keyword evidence="8 20" id="KW-0808">Transferase</keyword>
<comment type="cofactor">
    <cofactor evidence="18">
        <name>Mg(2+)</name>
        <dbReference type="ChEBI" id="CHEBI:18420"/>
    </cofactor>
    <text evidence="18">Binds 1 Mg(2+) ion per subunit. Can also utilize other divalent metal cations, such as Ca(2+), Mn(2+) and Co(2+).</text>
</comment>
<dbReference type="Pfam" id="PF02779">
    <property type="entry name" value="Transket_pyr"/>
    <property type="match status" value="1"/>
</dbReference>
<sequence length="676" mass="74477">MFDYQIERNKEQDIKAVNAIRILAADSVQKAKSGHPGMVLGSASMAYELWGYHMKHNPKNPKWENRDRFVLSAGHGSMLLYSLLHLFGYGLQIEDLKKFRQDGSLTPGHPEYGHTVGVEATTGPLGAGMGMAVGMAIAEAHLAATFNKADFPIVDHYTFVLGGDGCMMEGISSEAFSLAGTLGLHKLIVFYDSNRISIEGSTDIAFTENVQKRMEAFGFQTITVEDGNDLEAIGAAIEAAKADTKHPSFITVKTQIGYGCPAKQGKSSAHGEPLGEENIKALREKLGWKSQEAFSIPEDVYARYQCLAQNGEQKEAVWNELFAAYSEQYPAEQVRWKKYHGDVDAKALLEDKEFWAYEKKEQATRNLSSIMINRLKERLENLIGGSADLAPSNKSYMKDGGDFGKENYRGRNLHFGVRELAMAAIGNGIALHGGLKTYIATFFVFSDYMKPMARLAALMELPVVYVLTHDSIGVGEDGATHEPIEQLAMLRAMPNFQVFRPADATETAVGWYLAVTSKKTPTALVLTRQNLPQLADSSQEALKGAYIIADAKKEQADGILIASGSEVSLAMAAKAELEKENIDVRVVSMPCMELFEQQDEVYKEKILPRGIRSRVAIETGTDFGWGKYTGIDGANVTMQGFGASAPPEILFKKYGFTIENVVKIMKKVHDKNRKQI</sequence>
<keyword evidence="10 20" id="KW-0106">Calcium</keyword>
<dbReference type="PANTHER" id="PTHR43522:SF2">
    <property type="entry name" value="TRANSKETOLASE 1-RELATED"/>
    <property type="match status" value="1"/>
</dbReference>
<dbReference type="InterPro" id="IPR029061">
    <property type="entry name" value="THDP-binding"/>
</dbReference>
<accession>A0A9Y2EQK9</accession>
<evidence type="ECO:0000256" key="17">
    <source>
        <dbReference type="PIRSR" id="PIRSR605478-3"/>
    </source>
</evidence>
<dbReference type="GO" id="GO:0046872">
    <property type="term" value="F:metal ion binding"/>
    <property type="evidence" value="ECO:0007669"/>
    <property type="project" value="UniProtKB-KW"/>
</dbReference>
<comment type="function">
    <text evidence="4 20">Catalyzes the transfer of a two-carbon ketol group from a ketose donor to an aldose acceptor, via a covalent intermediate with the cofactor thiamine pyrophosphate.</text>
</comment>
<dbReference type="RefSeq" id="WP_147670232.1">
    <property type="nucleotide sequence ID" value="NZ_CP120678.1"/>
</dbReference>
<evidence type="ECO:0000256" key="9">
    <source>
        <dbReference type="ARBA" id="ARBA00022723"/>
    </source>
</evidence>
<evidence type="ECO:0000256" key="3">
    <source>
        <dbReference type="ARBA" id="ARBA00001941"/>
    </source>
</evidence>
<proteinExistence type="inferred from homology"/>
<dbReference type="Proteomes" id="UP001243623">
    <property type="component" value="Chromosome"/>
</dbReference>
<organism evidence="23 24">
    <name type="scientific">Selenobaculum gibii</name>
    <dbReference type="NCBI Taxonomy" id="3054208"/>
    <lineage>
        <taxon>Bacteria</taxon>
        <taxon>Bacillati</taxon>
        <taxon>Bacillota</taxon>
        <taxon>Negativicutes</taxon>
        <taxon>Selenomonadales</taxon>
        <taxon>Selenomonadaceae</taxon>
        <taxon>Selenobaculum</taxon>
    </lineage>
</organism>
<evidence type="ECO:0000256" key="7">
    <source>
        <dbReference type="ARBA" id="ARBA00013152"/>
    </source>
</evidence>
<feature type="binding site" evidence="18">
    <location>
        <position position="196"/>
    </location>
    <ligand>
        <name>Mg(2+)</name>
        <dbReference type="ChEBI" id="CHEBI:18420"/>
    </ligand>
</feature>
<dbReference type="Gene3D" id="3.40.50.970">
    <property type="match status" value="2"/>
</dbReference>
<feature type="binding site" evidence="17">
    <location>
        <position position="75"/>
    </location>
    <ligand>
        <name>thiamine diphosphate</name>
        <dbReference type="ChEBI" id="CHEBI:58937"/>
    </ligand>
</feature>
<feature type="binding site" evidence="17">
    <location>
        <begin position="123"/>
        <end position="125"/>
    </location>
    <ligand>
        <name>thiamine diphosphate</name>
        <dbReference type="ChEBI" id="CHEBI:58937"/>
    </ligand>
</feature>
<feature type="domain" description="Transketolase-like pyrimidine-binding" evidence="22">
    <location>
        <begin position="362"/>
        <end position="533"/>
    </location>
</feature>
<feature type="binding site" evidence="16">
    <location>
        <position position="469"/>
    </location>
    <ligand>
        <name>substrate</name>
    </ligand>
</feature>
<keyword evidence="21" id="KW-0812">Transmembrane</keyword>
<feature type="active site" description="Proton donor" evidence="15">
    <location>
        <position position="419"/>
    </location>
</feature>
<keyword evidence="21" id="KW-1133">Transmembrane helix</keyword>
<evidence type="ECO:0000256" key="10">
    <source>
        <dbReference type="ARBA" id="ARBA00022837"/>
    </source>
</evidence>
<evidence type="ECO:0000256" key="19">
    <source>
        <dbReference type="PIRSR" id="PIRSR605478-5"/>
    </source>
</evidence>
<dbReference type="GO" id="GO:0006098">
    <property type="term" value="P:pentose-phosphate shunt"/>
    <property type="evidence" value="ECO:0007669"/>
    <property type="project" value="TreeGrafter"/>
</dbReference>
<keyword evidence="11 18" id="KW-0460">Magnesium</keyword>
<dbReference type="FunFam" id="3.40.50.970:FF:000004">
    <property type="entry name" value="Transketolase"/>
    <property type="match status" value="1"/>
</dbReference>
<evidence type="ECO:0000256" key="6">
    <source>
        <dbReference type="ARBA" id="ARBA00011738"/>
    </source>
</evidence>
<evidence type="ECO:0000256" key="21">
    <source>
        <dbReference type="SAM" id="Phobius"/>
    </source>
</evidence>
<feature type="binding site" evidence="16">
    <location>
        <position position="481"/>
    </location>
    <ligand>
        <name>substrate</name>
    </ligand>
</feature>
<feature type="binding site" evidence="17">
    <location>
        <position position="165"/>
    </location>
    <ligand>
        <name>thiamine diphosphate</name>
        <dbReference type="ChEBI" id="CHEBI:58937"/>
    </ligand>
</feature>
<comment type="similarity">
    <text evidence="5 20">Belongs to the transketolase family.</text>
</comment>
<feature type="site" description="Important for catalytic activity" evidence="19">
    <location>
        <position position="35"/>
    </location>
</feature>
<feature type="binding site" evidence="16">
    <location>
        <position position="35"/>
    </location>
    <ligand>
        <name>substrate</name>
    </ligand>
</feature>
<evidence type="ECO:0000313" key="23">
    <source>
        <dbReference type="EMBL" id="WIW70142.1"/>
    </source>
</evidence>
<dbReference type="EC" id="2.2.1.1" evidence="7 14"/>
<evidence type="ECO:0000256" key="4">
    <source>
        <dbReference type="ARBA" id="ARBA00002931"/>
    </source>
</evidence>
<dbReference type="FunFam" id="3.40.50.970:FF:000045">
    <property type="entry name" value="Transketolase"/>
    <property type="match status" value="1"/>
</dbReference>
<dbReference type="InterPro" id="IPR033247">
    <property type="entry name" value="Transketolase_fam"/>
</dbReference>
<dbReference type="PROSITE" id="PS00802">
    <property type="entry name" value="TRANSKETOLASE_2"/>
    <property type="match status" value="1"/>
</dbReference>
<keyword evidence="24" id="KW-1185">Reference proteome</keyword>
<evidence type="ECO:0000256" key="14">
    <source>
        <dbReference type="NCBIfam" id="TIGR00232"/>
    </source>
</evidence>
<dbReference type="PANTHER" id="PTHR43522">
    <property type="entry name" value="TRANSKETOLASE"/>
    <property type="match status" value="1"/>
</dbReference>
<keyword evidence="12 17" id="KW-0786">Thiamine pyrophosphate</keyword>
<dbReference type="Pfam" id="PF22613">
    <property type="entry name" value="Transketolase_C_1"/>
    <property type="match status" value="1"/>
</dbReference>
<feature type="binding site" evidence="16">
    <location>
        <position position="477"/>
    </location>
    <ligand>
        <name>substrate</name>
    </ligand>
</feature>
<feature type="site" description="Important for catalytic activity" evidence="19">
    <location>
        <position position="270"/>
    </location>
</feature>
<reference evidence="23" key="1">
    <citation type="submission" date="2023-03" db="EMBL/GenBank/DDBJ databases">
        <title>Selenobaculum gbiensis gen. nov. sp. nov., a new bacterium isolated from the gut microbiota of IBD patient.</title>
        <authorList>
            <person name="Yeo S."/>
            <person name="Park H."/>
            <person name="Huh C.S."/>
        </authorList>
    </citation>
    <scope>NUCLEOTIDE SEQUENCE</scope>
    <source>
        <strain evidence="23">ICN-92133</strain>
    </source>
</reference>
<evidence type="ECO:0000256" key="12">
    <source>
        <dbReference type="ARBA" id="ARBA00023052"/>
    </source>
</evidence>
<dbReference type="GO" id="GO:0004802">
    <property type="term" value="F:transketolase activity"/>
    <property type="evidence" value="ECO:0007669"/>
    <property type="project" value="UniProtKB-UniRule"/>
</dbReference>
<feature type="binding site" evidence="16">
    <location>
        <position position="270"/>
    </location>
    <ligand>
        <name>substrate</name>
    </ligand>
</feature>
<dbReference type="AlphaFoldDB" id="A0A9Y2EQK9"/>
<dbReference type="EMBL" id="CP120678">
    <property type="protein sequence ID" value="WIW70142.1"/>
    <property type="molecule type" value="Genomic_DNA"/>
</dbReference>
<dbReference type="InterPro" id="IPR005478">
    <property type="entry name" value="Transketolase_bac-like"/>
</dbReference>
<comment type="cofactor">
    <cofactor evidence="20">
        <name>Mg(2+)</name>
        <dbReference type="ChEBI" id="CHEBI:18420"/>
    </cofactor>
    <cofactor evidence="20">
        <name>Ca(2+)</name>
        <dbReference type="ChEBI" id="CHEBI:29108"/>
    </cofactor>
    <cofactor evidence="20">
        <name>Mn(2+)</name>
        <dbReference type="ChEBI" id="CHEBI:29035"/>
    </cofactor>
    <cofactor evidence="20">
        <name>Co(2+)</name>
        <dbReference type="ChEBI" id="CHEBI:48828"/>
    </cofactor>
    <text evidence="20">Binds 1 Mg(2+) ion per subunit. Can also utilize other divalent metal cations, such as Ca(2+), Mn(2+) and Co(2+).</text>
</comment>
<dbReference type="Pfam" id="PF00456">
    <property type="entry name" value="Transketolase_N"/>
    <property type="match status" value="1"/>
</dbReference>
<evidence type="ECO:0000256" key="2">
    <source>
        <dbReference type="ARBA" id="ARBA00001936"/>
    </source>
</evidence>
<dbReference type="InterPro" id="IPR005475">
    <property type="entry name" value="Transketolase-like_Pyr-bd"/>
</dbReference>
<dbReference type="GO" id="GO:0005829">
    <property type="term" value="C:cytosol"/>
    <property type="evidence" value="ECO:0007669"/>
    <property type="project" value="TreeGrafter"/>
</dbReference>
<comment type="subunit">
    <text evidence="6 20">Homodimer.</text>
</comment>
<dbReference type="InterPro" id="IPR049557">
    <property type="entry name" value="Transketolase_CS"/>
</dbReference>
<dbReference type="InterPro" id="IPR009014">
    <property type="entry name" value="Transketo_C/PFOR_II"/>
</dbReference>
<evidence type="ECO:0000256" key="8">
    <source>
        <dbReference type="ARBA" id="ARBA00022679"/>
    </source>
</evidence>
<feature type="binding site" evidence="17">
    <location>
        <position position="194"/>
    </location>
    <ligand>
        <name>thiamine diphosphate</name>
        <dbReference type="ChEBI" id="CHEBI:58937"/>
    </ligand>
</feature>
<dbReference type="InterPro" id="IPR055152">
    <property type="entry name" value="Transketolase-like_C_2"/>
</dbReference>
<evidence type="ECO:0000256" key="5">
    <source>
        <dbReference type="ARBA" id="ARBA00007131"/>
    </source>
</evidence>
<feature type="binding site" evidence="16">
    <location>
        <position position="528"/>
    </location>
    <ligand>
        <name>substrate</name>
    </ligand>
</feature>
<evidence type="ECO:0000256" key="11">
    <source>
        <dbReference type="ARBA" id="ARBA00022842"/>
    </source>
</evidence>
<dbReference type="InterPro" id="IPR020826">
    <property type="entry name" value="Transketolase_BS"/>
</dbReference>
<comment type="catalytic activity">
    <reaction evidence="13 20">
        <text>D-sedoheptulose 7-phosphate + D-glyceraldehyde 3-phosphate = aldehydo-D-ribose 5-phosphate + D-xylulose 5-phosphate</text>
        <dbReference type="Rhea" id="RHEA:10508"/>
        <dbReference type="ChEBI" id="CHEBI:57483"/>
        <dbReference type="ChEBI" id="CHEBI:57737"/>
        <dbReference type="ChEBI" id="CHEBI:58273"/>
        <dbReference type="ChEBI" id="CHEBI:59776"/>
        <dbReference type="EC" id="2.2.1.1"/>
    </reaction>
</comment>
<evidence type="ECO:0000256" key="1">
    <source>
        <dbReference type="ARBA" id="ARBA00001913"/>
    </source>
</evidence>
<dbReference type="NCBIfam" id="TIGR00232">
    <property type="entry name" value="tktlase_bact"/>
    <property type="match status" value="1"/>
</dbReference>
<keyword evidence="9 18" id="KW-0479">Metal-binding</keyword>
<evidence type="ECO:0000256" key="20">
    <source>
        <dbReference type="RuleBase" id="RU004996"/>
    </source>
</evidence>
<feature type="binding site" evidence="16">
    <location>
        <position position="365"/>
    </location>
    <ligand>
        <name>substrate</name>
    </ligand>
</feature>